<comment type="caution">
    <text evidence="1">The sequence shown here is derived from an EMBL/GenBank/DDBJ whole genome shotgun (WGS) entry which is preliminary data.</text>
</comment>
<accession>A0A9P6WBC3</accession>
<keyword evidence="2" id="KW-1185">Reference proteome</keyword>
<dbReference type="Proteomes" id="UP000750334">
    <property type="component" value="Unassembled WGS sequence"/>
</dbReference>
<dbReference type="EMBL" id="PUHR01000072">
    <property type="protein sequence ID" value="KAG0668287.1"/>
    <property type="molecule type" value="Genomic_DNA"/>
</dbReference>
<reference evidence="1 2" key="1">
    <citation type="submission" date="2020-11" db="EMBL/GenBank/DDBJ databases">
        <title>Kefir isolates.</title>
        <authorList>
            <person name="Marcisauskas S."/>
            <person name="Kim Y."/>
            <person name="Blasche S."/>
        </authorList>
    </citation>
    <scope>NUCLEOTIDE SEQUENCE [LARGE SCALE GENOMIC DNA]</scope>
    <source>
        <strain evidence="1 2">OG2</strain>
    </source>
</reference>
<evidence type="ECO:0000313" key="2">
    <source>
        <dbReference type="Proteomes" id="UP000750334"/>
    </source>
</evidence>
<sequence>MYCINRKRTFNGLSNNDQLLFNNNFNDTNISRTNIQIKQENQSNCHKVFLSKRVSENKILNDITIFFLKLMKQYNDSKGNNYQIITDFNGNQYYMNNDDEETIIMNEIIQEMKINLNFLKQILLKEYLFQDYQFSINENKLIVESQNDNFKETIPIINSMTRQNINIDTFNLNYKFSESNTLMAQIIIEIPYKQKIYPSSVHKTHSINEPEYISCQTLNYSNDPTYQAIERIRLEYIQLYNKNEQTNKKMRCQ</sequence>
<organism evidence="1 2">
    <name type="scientific">Maudiozyma exigua</name>
    <name type="common">Yeast</name>
    <name type="synonym">Kazachstania exigua</name>
    <dbReference type="NCBI Taxonomy" id="34358"/>
    <lineage>
        <taxon>Eukaryota</taxon>
        <taxon>Fungi</taxon>
        <taxon>Dikarya</taxon>
        <taxon>Ascomycota</taxon>
        <taxon>Saccharomycotina</taxon>
        <taxon>Saccharomycetes</taxon>
        <taxon>Saccharomycetales</taxon>
        <taxon>Saccharomycetaceae</taxon>
        <taxon>Maudiozyma</taxon>
    </lineage>
</organism>
<protein>
    <submittedName>
        <fullName evidence="1">Uncharacterized protein</fullName>
    </submittedName>
</protein>
<proteinExistence type="predicted"/>
<dbReference type="OrthoDB" id="4043389at2759"/>
<gene>
    <name evidence="1" type="ORF">C6P45_004847</name>
</gene>
<name>A0A9P6WBC3_MAUEX</name>
<evidence type="ECO:0000313" key="1">
    <source>
        <dbReference type="EMBL" id="KAG0668287.1"/>
    </source>
</evidence>
<dbReference type="AlphaFoldDB" id="A0A9P6WBC3"/>